<reference evidence="3 4" key="1">
    <citation type="submission" date="2014-04" db="EMBL/GenBank/DDBJ databases">
        <authorList>
            <consortium name="DOE Joint Genome Institute"/>
            <person name="Kuo A."/>
            <person name="Kohler A."/>
            <person name="Costa M.D."/>
            <person name="Nagy L.G."/>
            <person name="Floudas D."/>
            <person name="Copeland A."/>
            <person name="Barry K.W."/>
            <person name="Cichocki N."/>
            <person name="Veneault-Fourrey C."/>
            <person name="LaButti K."/>
            <person name="Lindquist E.A."/>
            <person name="Lipzen A."/>
            <person name="Lundell T."/>
            <person name="Morin E."/>
            <person name="Murat C."/>
            <person name="Sun H."/>
            <person name="Tunlid A."/>
            <person name="Henrissat B."/>
            <person name="Grigoriev I.V."/>
            <person name="Hibbett D.S."/>
            <person name="Martin F."/>
            <person name="Nordberg H.P."/>
            <person name="Cantor M.N."/>
            <person name="Hua S.X."/>
        </authorList>
    </citation>
    <scope>NUCLEOTIDE SEQUENCE [LARGE SCALE GENOMIC DNA]</scope>
    <source>
        <strain evidence="3 4">441</strain>
    </source>
</reference>
<feature type="domain" description="DUF6570" evidence="2">
    <location>
        <begin position="1"/>
        <end position="64"/>
    </location>
</feature>
<dbReference type="HOGENOM" id="CLU_001248_4_1_1"/>
<dbReference type="Pfam" id="PF14214">
    <property type="entry name" value="Helitron_like_N"/>
    <property type="match status" value="1"/>
</dbReference>
<feature type="domain" description="Helitron helicase-like" evidence="1">
    <location>
        <begin position="205"/>
        <end position="427"/>
    </location>
</feature>
<sequence length="499" mass="57215">MPHLPTILASLISVTFVGVGYLPRNWLRSTFRVRRHAVQEVLQWLMTNNPKYYGAIEISRERLQSLPEDDVPVEISSVIRQSDDVGIVEQESEGYVPVDNEEADVVPLQVSGMIDMEMSSITAREMMAWGLSNLWEEGKEGAYAVRYGNQPVSDFGCARRNGKDVEEPPTEKETNFFECAYPCLFPYGEGGIEQHRDVLVEFADHIRWTLRYHDRRFRKHETYPFVCFGILQKRQALGSARIQMQRKTFQRDARLLLTITVDKMQRTQEEEERHLPISDPAIRLLWQHLYSTAGWVVGTDQSRYQLRSQIWATSIMHNPPSLWITINPCDLHDPITQVFAGEHIDMDNFVKTMGPTKDVCANNIAADPYAAAKFFHFMIRSIIQTLFGIRATPHQILRTKGIFGTINAYFGVVESQGRGSLHLHMLVWLKNVPSMEEIEHLLMQADFRDRARTFIASNIRGYMPGLESADSIRHIRNEVDVAFSRPPQPGSGDYEDQVA</sequence>
<organism evidence="3 4">
    <name type="scientific">Pisolithus microcarpus 441</name>
    <dbReference type="NCBI Taxonomy" id="765257"/>
    <lineage>
        <taxon>Eukaryota</taxon>
        <taxon>Fungi</taxon>
        <taxon>Dikarya</taxon>
        <taxon>Basidiomycota</taxon>
        <taxon>Agaricomycotina</taxon>
        <taxon>Agaricomycetes</taxon>
        <taxon>Agaricomycetidae</taxon>
        <taxon>Boletales</taxon>
        <taxon>Sclerodermatineae</taxon>
        <taxon>Pisolithaceae</taxon>
        <taxon>Pisolithus</taxon>
    </lineage>
</organism>
<dbReference type="InterPro" id="IPR046700">
    <property type="entry name" value="DUF6570"/>
</dbReference>
<dbReference type="Pfam" id="PF20209">
    <property type="entry name" value="DUF6570"/>
    <property type="match status" value="1"/>
</dbReference>
<keyword evidence="4" id="KW-1185">Reference proteome</keyword>
<dbReference type="AlphaFoldDB" id="A0A0D0AAU3"/>
<evidence type="ECO:0000313" key="4">
    <source>
        <dbReference type="Proteomes" id="UP000054018"/>
    </source>
</evidence>
<name>A0A0D0AAU3_9AGAM</name>
<dbReference type="OrthoDB" id="432234at2759"/>
<proteinExistence type="predicted"/>
<evidence type="ECO:0000259" key="1">
    <source>
        <dbReference type="Pfam" id="PF14214"/>
    </source>
</evidence>
<dbReference type="STRING" id="765257.A0A0D0AAU3"/>
<accession>A0A0D0AAU3</accession>
<protein>
    <recommendedName>
        <fullName evidence="5">Helitron helicase-like domain-containing protein</fullName>
    </recommendedName>
</protein>
<dbReference type="Proteomes" id="UP000054018">
    <property type="component" value="Unassembled WGS sequence"/>
</dbReference>
<evidence type="ECO:0000313" key="3">
    <source>
        <dbReference type="EMBL" id="KIK29098.1"/>
    </source>
</evidence>
<evidence type="ECO:0008006" key="5">
    <source>
        <dbReference type="Google" id="ProtNLM"/>
    </source>
</evidence>
<evidence type="ECO:0000259" key="2">
    <source>
        <dbReference type="Pfam" id="PF20209"/>
    </source>
</evidence>
<reference evidence="4" key="2">
    <citation type="submission" date="2015-01" db="EMBL/GenBank/DDBJ databases">
        <title>Evolutionary Origins and Diversification of the Mycorrhizal Mutualists.</title>
        <authorList>
            <consortium name="DOE Joint Genome Institute"/>
            <consortium name="Mycorrhizal Genomics Consortium"/>
            <person name="Kohler A."/>
            <person name="Kuo A."/>
            <person name="Nagy L.G."/>
            <person name="Floudas D."/>
            <person name="Copeland A."/>
            <person name="Barry K.W."/>
            <person name="Cichocki N."/>
            <person name="Veneault-Fourrey C."/>
            <person name="LaButti K."/>
            <person name="Lindquist E.A."/>
            <person name="Lipzen A."/>
            <person name="Lundell T."/>
            <person name="Morin E."/>
            <person name="Murat C."/>
            <person name="Riley R."/>
            <person name="Ohm R."/>
            <person name="Sun H."/>
            <person name="Tunlid A."/>
            <person name="Henrissat B."/>
            <person name="Grigoriev I.V."/>
            <person name="Hibbett D.S."/>
            <person name="Martin F."/>
        </authorList>
    </citation>
    <scope>NUCLEOTIDE SEQUENCE [LARGE SCALE GENOMIC DNA]</scope>
    <source>
        <strain evidence="4">441</strain>
    </source>
</reference>
<gene>
    <name evidence="3" type="ORF">PISMIDRAFT_6979</name>
</gene>
<dbReference type="InterPro" id="IPR025476">
    <property type="entry name" value="Helitron_helicase-like"/>
</dbReference>
<dbReference type="EMBL" id="KN833690">
    <property type="protein sequence ID" value="KIK29098.1"/>
    <property type="molecule type" value="Genomic_DNA"/>
</dbReference>